<comment type="caution">
    <text evidence="2">The sequence shown here is derived from an EMBL/GenBank/DDBJ whole genome shotgun (WGS) entry which is preliminary data.</text>
</comment>
<evidence type="ECO:0000313" key="2">
    <source>
        <dbReference type="EMBL" id="PQO48152.1"/>
    </source>
</evidence>
<name>A0A2S8GUS3_9BACT</name>
<accession>A0A2S8GUS3</accession>
<dbReference type="Pfam" id="PF13517">
    <property type="entry name" value="FG-GAP_3"/>
    <property type="match status" value="1"/>
</dbReference>
<evidence type="ECO:0000256" key="1">
    <source>
        <dbReference type="ARBA" id="ARBA00022729"/>
    </source>
</evidence>
<evidence type="ECO:0008006" key="4">
    <source>
        <dbReference type="Google" id="ProtNLM"/>
    </source>
</evidence>
<dbReference type="Proteomes" id="UP000237819">
    <property type="component" value="Unassembled WGS sequence"/>
</dbReference>
<dbReference type="InterPro" id="IPR028994">
    <property type="entry name" value="Integrin_alpha_N"/>
</dbReference>
<dbReference type="PANTHER" id="PTHR44103:SF1">
    <property type="entry name" value="PROPROTEIN CONVERTASE P"/>
    <property type="match status" value="1"/>
</dbReference>
<organism evidence="2 3">
    <name type="scientific">Blastopirellula marina</name>
    <dbReference type="NCBI Taxonomy" id="124"/>
    <lineage>
        <taxon>Bacteria</taxon>
        <taxon>Pseudomonadati</taxon>
        <taxon>Planctomycetota</taxon>
        <taxon>Planctomycetia</taxon>
        <taxon>Pirellulales</taxon>
        <taxon>Pirellulaceae</taxon>
        <taxon>Blastopirellula</taxon>
    </lineage>
</organism>
<dbReference type="EMBL" id="PUHZ01000001">
    <property type="protein sequence ID" value="PQO48152.1"/>
    <property type="molecule type" value="Genomic_DNA"/>
</dbReference>
<sequence length="396" mass="43268">MWSLSVVAIAQAGDGWRVHKLSTDDIDYEQVVVGDLNRDGLPDIATVGVRRNEQGVVQVFQHPGKAVAKNAWKRFLDQDVPQPHDVALLDFDGNGWLDVVTSHRDESGPLRWHRLVPNPQNQGRDLAWSTDAVGPEHNVPLGARLAVAQIDGVRGGELVCAGQGNDTTIGWLKRQNVGGAQFYIEGFRPIASIATASAMVIQDVDRDRLADLVFIHPGPKIRGIHWLANPGAHNAALPESWGHAMIGDEDDSVAGLAFGYLGNDQLLDVATATRSGFIRLLTHDSRRPLTWKSSVIPSPYNAKEGTCIAIADLNGDGLVDLIHGGLHRFGEGTLVCFRQQLEGDAIRWVVDPLAVLPRGTFEKVVPYDLDQDGDLDLLILQRDDGIGRLVWYENPS</sequence>
<dbReference type="SUPFAM" id="SSF69318">
    <property type="entry name" value="Integrin alpha N-terminal domain"/>
    <property type="match status" value="1"/>
</dbReference>
<gene>
    <name evidence="2" type="ORF">C5Y93_00275</name>
</gene>
<dbReference type="PANTHER" id="PTHR44103">
    <property type="entry name" value="PROPROTEIN CONVERTASE P"/>
    <property type="match status" value="1"/>
</dbReference>
<keyword evidence="1" id="KW-0732">Signal</keyword>
<protein>
    <recommendedName>
        <fullName evidence="4">VCBS repeat-containing protein</fullName>
    </recommendedName>
</protein>
<evidence type="ECO:0000313" key="3">
    <source>
        <dbReference type="Proteomes" id="UP000237819"/>
    </source>
</evidence>
<dbReference type="InterPro" id="IPR013517">
    <property type="entry name" value="FG-GAP"/>
</dbReference>
<proteinExistence type="predicted"/>
<dbReference type="AlphaFoldDB" id="A0A2S8GUS3"/>
<reference evidence="2 3" key="1">
    <citation type="submission" date="2018-02" db="EMBL/GenBank/DDBJ databases">
        <title>Comparative genomes isolates from brazilian mangrove.</title>
        <authorList>
            <person name="Araujo J.E."/>
            <person name="Taketani R.G."/>
            <person name="Silva M.C.P."/>
            <person name="Loureco M.V."/>
            <person name="Andreote F.D."/>
        </authorList>
    </citation>
    <scope>NUCLEOTIDE SEQUENCE [LARGE SCALE GENOMIC DNA]</scope>
    <source>
        <strain evidence="2 3">Nap-Phe MGV</strain>
    </source>
</reference>
<dbReference type="Gene3D" id="2.130.10.130">
    <property type="entry name" value="Integrin alpha, N-terminal"/>
    <property type="match status" value="2"/>
</dbReference>